<sequence length="42" mass="4619">MSTDLVPQSKGRLLTVPVIIADAGDGAAKRFPRILHRQHQQP</sequence>
<protein>
    <submittedName>
        <fullName evidence="1">Uncharacterized protein</fullName>
    </submittedName>
</protein>
<proteinExistence type="predicted"/>
<gene>
    <name evidence="1" type="ORF">V5E97_00270</name>
</gene>
<name>A0AAU7CHH2_9BACT</name>
<dbReference type="RefSeq" id="WP_406697246.1">
    <property type="nucleotide sequence ID" value="NZ_CP155447.1"/>
</dbReference>
<organism evidence="1">
    <name type="scientific">Singulisphaera sp. Ch08</name>
    <dbReference type="NCBI Taxonomy" id="3120278"/>
    <lineage>
        <taxon>Bacteria</taxon>
        <taxon>Pseudomonadati</taxon>
        <taxon>Planctomycetota</taxon>
        <taxon>Planctomycetia</taxon>
        <taxon>Isosphaerales</taxon>
        <taxon>Isosphaeraceae</taxon>
        <taxon>Singulisphaera</taxon>
    </lineage>
</organism>
<accession>A0AAU7CHH2</accession>
<dbReference type="EMBL" id="CP155447">
    <property type="protein sequence ID" value="XBH04483.1"/>
    <property type="molecule type" value="Genomic_DNA"/>
</dbReference>
<evidence type="ECO:0000313" key="1">
    <source>
        <dbReference type="EMBL" id="XBH04483.1"/>
    </source>
</evidence>
<reference evidence="1" key="1">
    <citation type="submission" date="2024-05" db="EMBL/GenBank/DDBJ databases">
        <title>Planctomycetes of the genus Singulisphaera possess chitinolytic capabilities.</title>
        <authorList>
            <person name="Ivanova A."/>
        </authorList>
    </citation>
    <scope>NUCLEOTIDE SEQUENCE</scope>
    <source>
        <strain evidence="1">Ch08T</strain>
    </source>
</reference>
<dbReference type="AlphaFoldDB" id="A0AAU7CHH2"/>